<comment type="caution">
    <text evidence="2">The sequence shown here is derived from an EMBL/GenBank/DDBJ whole genome shotgun (WGS) entry which is preliminary data.</text>
</comment>
<dbReference type="EMBL" id="JACGQI010000036">
    <property type="protein sequence ID" value="MBF2231302.1"/>
    <property type="molecule type" value="Genomic_DNA"/>
</dbReference>
<protein>
    <recommendedName>
        <fullName evidence="1">HipA-like kinase domain-containing protein</fullName>
    </recommendedName>
</protein>
<dbReference type="Pfam" id="PF20613">
    <property type="entry name" value="HipA_2"/>
    <property type="match status" value="1"/>
</dbReference>
<evidence type="ECO:0000313" key="2">
    <source>
        <dbReference type="EMBL" id="MBF2231302.1"/>
    </source>
</evidence>
<evidence type="ECO:0000259" key="1">
    <source>
        <dbReference type="Pfam" id="PF20613"/>
    </source>
</evidence>
<dbReference type="Proteomes" id="UP000648077">
    <property type="component" value="Unassembled WGS sequence"/>
</dbReference>
<dbReference type="AlphaFoldDB" id="A0A509LV19"/>
<dbReference type="OrthoDB" id="2939938at2"/>
<feature type="domain" description="HipA-like kinase" evidence="1">
    <location>
        <begin position="4"/>
        <end position="134"/>
    </location>
</feature>
<reference evidence="2" key="1">
    <citation type="submission" date="2020-08" db="EMBL/GenBank/DDBJ databases">
        <title>Changes in the skin microbiome associated with squamous cell carcinoma in transplant recipients.</title>
        <authorList>
            <person name="Zaugg J."/>
            <person name="Krueger A."/>
            <person name="Lachner N."/>
        </authorList>
    </citation>
    <scope>NUCLEOTIDE SEQUENCE</scope>
    <source>
        <strain evidence="2">R5988</strain>
    </source>
</reference>
<dbReference type="InterPro" id="IPR046748">
    <property type="entry name" value="HipA_2"/>
</dbReference>
<dbReference type="RefSeq" id="WP_002458418.1">
    <property type="nucleotide sequence ID" value="NZ_CAJUWJ010000081.1"/>
</dbReference>
<proteinExistence type="predicted"/>
<evidence type="ECO:0000313" key="3">
    <source>
        <dbReference type="Proteomes" id="UP000648077"/>
    </source>
</evidence>
<accession>A0A509LV19</accession>
<gene>
    <name evidence="2" type="ORF">H3963_12945</name>
</gene>
<name>A0A509LV19_STAEP</name>
<sequence>MEIISEITEDVGNGVTDPIRGYIDDKKVVAKYIHNNEGFIALFNELLGYNLAEFFGIRHPHFGYALFSKEDTAVKNGKDYVHSSLFTYTTWLEKSLTITSPSMTSFVQKSEIVNLLLFDIFIYNKDRNLGNLLIEIPKKLYPIDYTHILPGGCIWPDVLKNDDYSIEDIIKDMFSSGYYQYLLENRKIETSIIEDCGRTFVDKVNDVDIESIISKIPIYLKNNLSEENIQQLYKYFIYITENFDEAIKFIIEKIGKE</sequence>
<organism evidence="2 3">
    <name type="scientific">Staphylococcus epidermidis</name>
    <dbReference type="NCBI Taxonomy" id="1282"/>
    <lineage>
        <taxon>Bacteria</taxon>
        <taxon>Bacillati</taxon>
        <taxon>Bacillota</taxon>
        <taxon>Bacilli</taxon>
        <taxon>Bacillales</taxon>
        <taxon>Staphylococcaceae</taxon>
        <taxon>Staphylococcus</taxon>
    </lineage>
</organism>